<reference evidence="3 4" key="1">
    <citation type="journal article" date="2013" name="Curr. Biol.">
        <title>The Genome of the Foraminiferan Reticulomyxa filosa.</title>
        <authorList>
            <person name="Glockner G."/>
            <person name="Hulsmann N."/>
            <person name="Schleicher M."/>
            <person name="Noegel A.A."/>
            <person name="Eichinger L."/>
            <person name="Gallinger C."/>
            <person name="Pawlowski J."/>
            <person name="Sierra R."/>
            <person name="Euteneuer U."/>
            <person name="Pillet L."/>
            <person name="Moustafa A."/>
            <person name="Platzer M."/>
            <person name="Groth M."/>
            <person name="Szafranski K."/>
            <person name="Schliwa M."/>
        </authorList>
    </citation>
    <scope>NUCLEOTIDE SEQUENCE [LARGE SCALE GENOMIC DNA]</scope>
</reference>
<feature type="signal peptide" evidence="2">
    <location>
        <begin position="1"/>
        <end position="21"/>
    </location>
</feature>
<feature type="region of interest" description="Disordered" evidence="1">
    <location>
        <begin position="250"/>
        <end position="289"/>
    </location>
</feature>
<feature type="compositionally biased region" description="Basic residues" evidence="1">
    <location>
        <begin position="258"/>
        <end position="271"/>
    </location>
</feature>
<dbReference type="AlphaFoldDB" id="X6P3K8"/>
<sequence>MEKKNFLVILLKLCIFAKSKDQSFNFECNWLQKMDYLWDNEVLQSFLDANFKKEEWPEATRYIALIGLQSLFEQFHISKEEHLQLSLSQLSQIGIYHLFLYVSYPCTGVNKTASDRQIKTTPTKSLKDLGKHLEEIRDQLDSLRSDIQVNAPRICSTSNVGGETEQKCFQNTKKNPHVGKSVDDIYVHHLQKCGKSKGNTIEKSRSSFNVSQQKSMTDEHATGIKKKKKLPHSAIYPHWWPQLEDVSSDSDTPIKATHQVKHASTKHKGRGVHQPPLKNANDNKKNSNNAVPKKLKKICSKYKQCNISCSIQTYMFMYMYVQIISGNNAKILLSYTKYQLKIIVSFFFKEDCVQDFYLKKIDKRLSQNSSSGCLNQKCNDLKQLQAKKQKKNGLGNENMANWINHKWVGTYQAAKKPRLPLYNPSNKHLKNVPSKIKDQIVKDKSDFKKKLENERLAKTLARYGISDEKVLLQDNLQNKNDEISVSDLINKVYQSNIGSLLSFDLANATDTPDAKLFAEDESANLLSSAIDNQDEVMLIFFCLYLQALENQNNVGIFEKSSECTSKTFCYFIKTSKIDLKESQVTEFDD</sequence>
<evidence type="ECO:0000313" key="3">
    <source>
        <dbReference type="EMBL" id="ETO32157.1"/>
    </source>
</evidence>
<feature type="region of interest" description="Disordered" evidence="1">
    <location>
        <begin position="197"/>
        <end position="229"/>
    </location>
</feature>
<keyword evidence="4" id="KW-1185">Reference proteome</keyword>
<evidence type="ECO:0000256" key="1">
    <source>
        <dbReference type="SAM" id="MobiDB-lite"/>
    </source>
</evidence>
<dbReference type="EMBL" id="ASPP01004442">
    <property type="protein sequence ID" value="ETO32157.1"/>
    <property type="molecule type" value="Genomic_DNA"/>
</dbReference>
<feature type="compositionally biased region" description="Polar residues" evidence="1">
    <location>
        <begin position="206"/>
        <end position="215"/>
    </location>
</feature>
<comment type="caution">
    <text evidence="3">The sequence shown here is derived from an EMBL/GenBank/DDBJ whole genome shotgun (WGS) entry which is preliminary data.</text>
</comment>
<proteinExistence type="predicted"/>
<evidence type="ECO:0000313" key="4">
    <source>
        <dbReference type="Proteomes" id="UP000023152"/>
    </source>
</evidence>
<name>X6P3K8_RETFI</name>
<keyword evidence="2" id="KW-0732">Signal</keyword>
<accession>X6P3K8</accession>
<gene>
    <name evidence="3" type="ORF">RFI_04959</name>
</gene>
<dbReference type="Proteomes" id="UP000023152">
    <property type="component" value="Unassembled WGS sequence"/>
</dbReference>
<protein>
    <submittedName>
        <fullName evidence="3">Uncharacterized protein</fullName>
    </submittedName>
</protein>
<evidence type="ECO:0000256" key="2">
    <source>
        <dbReference type="SAM" id="SignalP"/>
    </source>
</evidence>
<organism evidence="3 4">
    <name type="scientific">Reticulomyxa filosa</name>
    <dbReference type="NCBI Taxonomy" id="46433"/>
    <lineage>
        <taxon>Eukaryota</taxon>
        <taxon>Sar</taxon>
        <taxon>Rhizaria</taxon>
        <taxon>Retaria</taxon>
        <taxon>Foraminifera</taxon>
        <taxon>Monothalamids</taxon>
        <taxon>Reticulomyxidae</taxon>
        <taxon>Reticulomyxa</taxon>
    </lineage>
</organism>
<feature type="chain" id="PRO_5004977192" evidence="2">
    <location>
        <begin position="22"/>
        <end position="589"/>
    </location>
</feature>